<dbReference type="AlphaFoldDB" id="A0A841ARS9"/>
<sequence length="321" mass="34155">MSSGYPSTSVIICAYTQIRWDDLAAAVTSVERQSVASELIVVIDHEPALLRRAVDAWPQHTVITNEQRQGLSGARNTGIARATGEIVAFLDDDAAAASENWLELLLAPYTDPTVVGVGGSALPVWPDGQAPSTLPPELLWVVGCTYQGQPTTQADVRNLMGCNMTFRRTAITAVGGFNPDMGRVGTLPLGCEETEACIRMTAREQSARIVFEPAARVNHRVTENRLSWSYLLRRGYSEGISKAALSRMLGMKSSLGTEAAYTRTVLPRGIARELGRGNLASAAAIVLTFAFVAAGYARGTLGKVATAAADDSARQLEGAAS</sequence>
<dbReference type="PANTHER" id="PTHR43685">
    <property type="entry name" value="GLYCOSYLTRANSFERASE"/>
    <property type="match status" value="1"/>
</dbReference>
<feature type="domain" description="Glycosyltransferase 2-like" evidence="1">
    <location>
        <begin position="9"/>
        <end position="171"/>
    </location>
</feature>
<dbReference type="Proteomes" id="UP000536685">
    <property type="component" value="Unassembled WGS sequence"/>
</dbReference>
<evidence type="ECO:0000313" key="2">
    <source>
        <dbReference type="EMBL" id="MBB5845008.1"/>
    </source>
</evidence>
<keyword evidence="2" id="KW-0808">Transferase</keyword>
<gene>
    <name evidence="2" type="ORF">HD599_003331</name>
</gene>
<dbReference type="InterPro" id="IPR001173">
    <property type="entry name" value="Glyco_trans_2-like"/>
</dbReference>
<dbReference type="GO" id="GO:0016740">
    <property type="term" value="F:transferase activity"/>
    <property type="evidence" value="ECO:0007669"/>
    <property type="project" value="UniProtKB-KW"/>
</dbReference>
<protein>
    <submittedName>
        <fullName evidence="2">GT2 family glycosyltransferase</fullName>
    </submittedName>
</protein>
<reference evidence="2 3" key="1">
    <citation type="submission" date="2020-08" db="EMBL/GenBank/DDBJ databases">
        <title>Sequencing the genomes of 1000 actinobacteria strains.</title>
        <authorList>
            <person name="Klenk H.-P."/>
        </authorList>
    </citation>
    <scope>NUCLEOTIDE SEQUENCE [LARGE SCALE GENOMIC DNA]</scope>
    <source>
        <strain evidence="2 3">DSM 105784</strain>
    </source>
</reference>
<dbReference type="RefSeq" id="WP_184239740.1">
    <property type="nucleotide sequence ID" value="NZ_JACHMJ010000001.1"/>
</dbReference>
<evidence type="ECO:0000259" key="1">
    <source>
        <dbReference type="Pfam" id="PF00535"/>
    </source>
</evidence>
<dbReference type="InterPro" id="IPR050834">
    <property type="entry name" value="Glycosyltransf_2"/>
</dbReference>
<dbReference type="PANTHER" id="PTHR43685:SF2">
    <property type="entry name" value="GLYCOSYLTRANSFERASE 2-LIKE DOMAIN-CONTAINING PROTEIN"/>
    <property type="match status" value="1"/>
</dbReference>
<dbReference type="InterPro" id="IPR029044">
    <property type="entry name" value="Nucleotide-diphossugar_trans"/>
</dbReference>
<keyword evidence="3" id="KW-1185">Reference proteome</keyword>
<dbReference type="SUPFAM" id="SSF53448">
    <property type="entry name" value="Nucleotide-diphospho-sugar transferases"/>
    <property type="match status" value="1"/>
</dbReference>
<name>A0A841ARS9_9MICO</name>
<accession>A0A841ARS9</accession>
<dbReference type="Gene3D" id="3.90.550.10">
    <property type="entry name" value="Spore Coat Polysaccharide Biosynthesis Protein SpsA, Chain A"/>
    <property type="match status" value="1"/>
</dbReference>
<proteinExistence type="predicted"/>
<organism evidence="2 3">
    <name type="scientific">Conyzicola lurida</name>
    <dbReference type="NCBI Taxonomy" id="1172621"/>
    <lineage>
        <taxon>Bacteria</taxon>
        <taxon>Bacillati</taxon>
        <taxon>Actinomycetota</taxon>
        <taxon>Actinomycetes</taxon>
        <taxon>Micrococcales</taxon>
        <taxon>Microbacteriaceae</taxon>
        <taxon>Conyzicola</taxon>
    </lineage>
</organism>
<comment type="caution">
    <text evidence="2">The sequence shown here is derived from an EMBL/GenBank/DDBJ whole genome shotgun (WGS) entry which is preliminary data.</text>
</comment>
<dbReference type="Pfam" id="PF00535">
    <property type="entry name" value="Glycos_transf_2"/>
    <property type="match status" value="1"/>
</dbReference>
<evidence type="ECO:0000313" key="3">
    <source>
        <dbReference type="Proteomes" id="UP000536685"/>
    </source>
</evidence>
<dbReference type="EMBL" id="JACHMJ010000001">
    <property type="protein sequence ID" value="MBB5845008.1"/>
    <property type="molecule type" value="Genomic_DNA"/>
</dbReference>